<reference evidence="7" key="2">
    <citation type="submission" date="2025-09" db="UniProtKB">
        <authorList>
            <consortium name="Ensembl"/>
        </authorList>
    </citation>
    <scope>IDENTIFICATION</scope>
</reference>
<dbReference type="AlphaFoldDB" id="A0A669QM19"/>
<accession>A0A669QM19</accession>
<evidence type="ECO:0000256" key="4">
    <source>
        <dbReference type="ARBA" id="ARBA00035274"/>
    </source>
</evidence>
<dbReference type="GO" id="GO:0003735">
    <property type="term" value="F:structural constituent of ribosome"/>
    <property type="evidence" value="ECO:0007669"/>
    <property type="project" value="InterPro"/>
</dbReference>
<name>A0A669QM19_PHACC</name>
<comment type="similarity">
    <text evidence="1">Belongs to the bacterial ribosomal protein bL34 family.</text>
</comment>
<dbReference type="PANTHER" id="PTHR14503">
    <property type="entry name" value="MITOCHONDRIAL RIBOSOMAL PROTEIN 34 FAMILY MEMBER"/>
    <property type="match status" value="1"/>
</dbReference>
<proteinExistence type="inferred from homology"/>
<feature type="region of interest" description="Disordered" evidence="6">
    <location>
        <begin position="1"/>
        <end position="24"/>
    </location>
</feature>
<dbReference type="PANTHER" id="PTHR14503:SF4">
    <property type="entry name" value="LARGE RIBOSOMAL SUBUNIT PROTEIN BL34M"/>
    <property type="match status" value="1"/>
</dbReference>
<reference evidence="7" key="1">
    <citation type="submission" date="2025-08" db="UniProtKB">
        <authorList>
            <consortium name="Ensembl"/>
        </authorList>
    </citation>
    <scope>IDENTIFICATION</scope>
</reference>
<dbReference type="FunFam" id="1.10.287.3980:FF:000001">
    <property type="entry name" value="Mitochondrial ribosomal protein L34"/>
    <property type="match status" value="1"/>
</dbReference>
<dbReference type="GO" id="GO:0006412">
    <property type="term" value="P:translation"/>
    <property type="evidence" value="ECO:0007669"/>
    <property type="project" value="InterPro"/>
</dbReference>
<dbReference type="Gene3D" id="1.10.287.3980">
    <property type="match status" value="1"/>
</dbReference>
<evidence type="ECO:0000256" key="3">
    <source>
        <dbReference type="ARBA" id="ARBA00023274"/>
    </source>
</evidence>
<evidence type="ECO:0000256" key="1">
    <source>
        <dbReference type="ARBA" id="ARBA00010111"/>
    </source>
</evidence>
<dbReference type="NCBIfam" id="TIGR01030">
    <property type="entry name" value="rpmH_bact"/>
    <property type="match status" value="1"/>
</dbReference>
<protein>
    <recommendedName>
        <fullName evidence="4">Large ribosomal subunit protein bL34m</fullName>
    </recommendedName>
    <alternativeName>
        <fullName evidence="5">39S ribosomal protein L34, mitochondrial</fullName>
    </alternativeName>
</protein>
<dbReference type="Pfam" id="PF00468">
    <property type="entry name" value="Ribosomal_L34"/>
    <property type="match status" value="1"/>
</dbReference>
<dbReference type="Ensembl" id="ENSPCLT00000020000.1">
    <property type="protein sequence ID" value="ENSPCLP00000015166.1"/>
    <property type="gene ID" value="ENSPCLG00000012377.1"/>
</dbReference>
<organism evidence="7 8">
    <name type="scientific">Phasianus colchicus</name>
    <name type="common">Common pheasant</name>
    <dbReference type="NCBI Taxonomy" id="9054"/>
    <lineage>
        <taxon>Eukaryota</taxon>
        <taxon>Metazoa</taxon>
        <taxon>Chordata</taxon>
        <taxon>Craniata</taxon>
        <taxon>Vertebrata</taxon>
        <taxon>Euteleostomi</taxon>
        <taxon>Archelosauria</taxon>
        <taxon>Archosauria</taxon>
        <taxon>Dinosauria</taxon>
        <taxon>Saurischia</taxon>
        <taxon>Theropoda</taxon>
        <taxon>Coelurosauria</taxon>
        <taxon>Aves</taxon>
        <taxon>Neognathae</taxon>
        <taxon>Galloanserae</taxon>
        <taxon>Galliformes</taxon>
        <taxon>Phasianidae</taxon>
        <taxon>Phasianinae</taxon>
        <taxon>Phasianus</taxon>
    </lineage>
</organism>
<keyword evidence="8" id="KW-1185">Reference proteome</keyword>
<dbReference type="InterPro" id="IPR000271">
    <property type="entry name" value="Ribosomal_bL34"/>
</dbReference>
<keyword evidence="3" id="KW-0687">Ribonucleoprotein</keyword>
<evidence type="ECO:0000256" key="5">
    <source>
        <dbReference type="ARBA" id="ARBA00035434"/>
    </source>
</evidence>
<keyword evidence="2" id="KW-0689">Ribosomal protein</keyword>
<evidence type="ECO:0000313" key="8">
    <source>
        <dbReference type="Proteomes" id="UP000472261"/>
    </source>
</evidence>
<dbReference type="Proteomes" id="UP000472261">
    <property type="component" value="Unplaced"/>
</dbReference>
<evidence type="ECO:0000256" key="6">
    <source>
        <dbReference type="SAM" id="MobiDB-lite"/>
    </source>
</evidence>
<feature type="compositionally biased region" description="Pro residues" evidence="6">
    <location>
        <begin position="1"/>
        <end position="13"/>
    </location>
</feature>
<evidence type="ECO:0000256" key="2">
    <source>
        <dbReference type="ARBA" id="ARBA00022980"/>
    </source>
</evidence>
<feature type="region of interest" description="Disordered" evidence="6">
    <location>
        <begin position="36"/>
        <end position="77"/>
    </location>
</feature>
<sequence>MPFPPSAHAPFSPPVIGRAEGANRGRRCWEDGAVRRGRGDGGRAGPLVGAGRWQQVTDGDGATGPRGTLGRVGVRSHRGRKSLGLPLWSLLQTEQIRTKARGNEYQPNNRKRKRTHGWIKRISTPAGIEVILRRMLKGRKSLTH</sequence>
<evidence type="ECO:0000313" key="7">
    <source>
        <dbReference type="Ensembl" id="ENSPCLP00000015166.1"/>
    </source>
</evidence>
<dbReference type="GO" id="GO:0005762">
    <property type="term" value="C:mitochondrial large ribosomal subunit"/>
    <property type="evidence" value="ECO:0007669"/>
    <property type="project" value="TreeGrafter"/>
</dbReference>